<organism evidence="1 2">
    <name type="scientific">Liquidambar formosana</name>
    <name type="common">Formosan gum</name>
    <dbReference type="NCBI Taxonomy" id="63359"/>
    <lineage>
        <taxon>Eukaryota</taxon>
        <taxon>Viridiplantae</taxon>
        <taxon>Streptophyta</taxon>
        <taxon>Embryophyta</taxon>
        <taxon>Tracheophyta</taxon>
        <taxon>Spermatophyta</taxon>
        <taxon>Magnoliopsida</taxon>
        <taxon>eudicotyledons</taxon>
        <taxon>Gunneridae</taxon>
        <taxon>Pentapetalae</taxon>
        <taxon>Saxifragales</taxon>
        <taxon>Altingiaceae</taxon>
        <taxon>Liquidambar</taxon>
    </lineage>
</organism>
<keyword evidence="2" id="KW-1185">Reference proteome</keyword>
<dbReference type="Proteomes" id="UP001415857">
    <property type="component" value="Unassembled WGS sequence"/>
</dbReference>
<gene>
    <name evidence="1" type="ORF">L1049_015139</name>
</gene>
<reference evidence="1 2" key="1">
    <citation type="journal article" date="2024" name="Plant J.">
        <title>Genome sequences and population genomics reveal climatic adaptation and genomic divergence between two closely related sweetgum species.</title>
        <authorList>
            <person name="Xu W.Q."/>
            <person name="Ren C.Q."/>
            <person name="Zhang X.Y."/>
            <person name="Comes H.P."/>
            <person name="Liu X.H."/>
            <person name="Li Y.G."/>
            <person name="Kettle C.J."/>
            <person name="Jalonen R."/>
            <person name="Gaisberger H."/>
            <person name="Ma Y.Z."/>
            <person name="Qiu Y.X."/>
        </authorList>
    </citation>
    <scope>NUCLEOTIDE SEQUENCE [LARGE SCALE GENOMIC DNA]</scope>
    <source>
        <strain evidence="1">Hangzhou</strain>
    </source>
</reference>
<accession>A0AAP0X6B4</accession>
<protein>
    <submittedName>
        <fullName evidence="1">Uncharacterized protein</fullName>
    </submittedName>
</protein>
<proteinExistence type="predicted"/>
<evidence type="ECO:0000313" key="2">
    <source>
        <dbReference type="Proteomes" id="UP001415857"/>
    </source>
</evidence>
<evidence type="ECO:0000313" key="1">
    <source>
        <dbReference type="EMBL" id="KAK9286735.1"/>
    </source>
</evidence>
<dbReference type="EMBL" id="JBBPBK010000004">
    <property type="protein sequence ID" value="KAK9286735.1"/>
    <property type="molecule type" value="Genomic_DNA"/>
</dbReference>
<sequence>MRKFAVLRFLDGEWGGGWRFKWAVVFVLEVFGASFMNRLAGAWMWPLGSDLPGVWTGFGSGEGPMSVANGSGEGEVAEKLWEGAQKLWILTLPRI</sequence>
<dbReference type="AlphaFoldDB" id="A0AAP0X6B4"/>
<comment type="caution">
    <text evidence="1">The sequence shown here is derived from an EMBL/GenBank/DDBJ whole genome shotgun (WGS) entry which is preliminary data.</text>
</comment>
<name>A0AAP0X6B4_LIQFO</name>